<protein>
    <submittedName>
        <fullName evidence="1">Uncharacterized protein</fullName>
    </submittedName>
</protein>
<keyword evidence="2" id="KW-1185">Reference proteome</keyword>
<gene>
    <name evidence="1" type="ORF">KUTeg_006949</name>
</gene>
<comment type="caution">
    <text evidence="1">The sequence shown here is derived from an EMBL/GenBank/DDBJ whole genome shotgun (WGS) entry which is preliminary data.</text>
</comment>
<organism evidence="1 2">
    <name type="scientific">Tegillarca granosa</name>
    <name type="common">Malaysian cockle</name>
    <name type="synonym">Anadara granosa</name>
    <dbReference type="NCBI Taxonomy" id="220873"/>
    <lineage>
        <taxon>Eukaryota</taxon>
        <taxon>Metazoa</taxon>
        <taxon>Spiralia</taxon>
        <taxon>Lophotrochozoa</taxon>
        <taxon>Mollusca</taxon>
        <taxon>Bivalvia</taxon>
        <taxon>Autobranchia</taxon>
        <taxon>Pteriomorphia</taxon>
        <taxon>Arcoida</taxon>
        <taxon>Arcoidea</taxon>
        <taxon>Arcidae</taxon>
        <taxon>Tegillarca</taxon>
    </lineage>
</organism>
<accession>A0ABQ9FBT6</accession>
<evidence type="ECO:0000313" key="1">
    <source>
        <dbReference type="EMBL" id="KAJ8314799.1"/>
    </source>
</evidence>
<evidence type="ECO:0000313" key="2">
    <source>
        <dbReference type="Proteomes" id="UP001217089"/>
    </source>
</evidence>
<dbReference type="EMBL" id="JARBDR010000337">
    <property type="protein sequence ID" value="KAJ8314799.1"/>
    <property type="molecule type" value="Genomic_DNA"/>
</dbReference>
<proteinExistence type="predicted"/>
<reference evidence="1 2" key="1">
    <citation type="submission" date="2022-12" db="EMBL/GenBank/DDBJ databases">
        <title>Chromosome-level genome of Tegillarca granosa.</title>
        <authorList>
            <person name="Kim J."/>
        </authorList>
    </citation>
    <scope>NUCLEOTIDE SEQUENCE [LARGE SCALE GENOMIC DNA]</scope>
    <source>
        <strain evidence="1">Teg-2019</strain>
        <tissue evidence="1">Adductor muscle</tissue>
    </source>
</reference>
<name>A0ABQ9FBT6_TEGGR</name>
<dbReference type="Proteomes" id="UP001217089">
    <property type="component" value="Unassembled WGS sequence"/>
</dbReference>
<sequence>MEELIDELQVQIINRGDTGVMLFIDKGLPKEKVVIKNITLAIFSSLRQGRWHMVTTNLVGTIDQVMFISSPLKSVGGWLKSKSMEITTNDLVSEGEPLSSEFYKLFISDLMQFVTHLVRNQDICDTFLLLDFPTDREQKLCHQPLKSKFGDYI</sequence>